<dbReference type="InterPro" id="IPR045155">
    <property type="entry name" value="Beta-lactam_cat"/>
</dbReference>
<dbReference type="PANTHER" id="PTHR35333">
    <property type="entry name" value="BETA-LACTAMASE"/>
    <property type="match status" value="1"/>
</dbReference>
<dbReference type="AlphaFoldDB" id="A0A4U0YWZ8"/>
<gene>
    <name evidence="5" type="ORF">FAZ78_17075</name>
</gene>
<evidence type="ECO:0000256" key="3">
    <source>
        <dbReference type="ARBA" id="ARBA00012865"/>
    </source>
</evidence>
<dbReference type="PANTHER" id="PTHR35333:SF3">
    <property type="entry name" value="BETA-LACTAMASE-TYPE TRANSPEPTIDASE FOLD CONTAINING PROTEIN"/>
    <property type="match status" value="1"/>
</dbReference>
<evidence type="ECO:0000256" key="1">
    <source>
        <dbReference type="ARBA" id="ARBA00001526"/>
    </source>
</evidence>
<dbReference type="Pfam" id="PF13354">
    <property type="entry name" value="Beta-lactamase2"/>
    <property type="match status" value="1"/>
</dbReference>
<evidence type="ECO:0000256" key="2">
    <source>
        <dbReference type="ARBA" id="ARBA00009009"/>
    </source>
</evidence>
<comment type="catalytic activity">
    <reaction evidence="1">
        <text>a beta-lactam + H2O = a substituted beta-amino acid</text>
        <dbReference type="Rhea" id="RHEA:20401"/>
        <dbReference type="ChEBI" id="CHEBI:15377"/>
        <dbReference type="ChEBI" id="CHEBI:35627"/>
        <dbReference type="ChEBI" id="CHEBI:140347"/>
        <dbReference type="EC" id="3.5.2.6"/>
    </reaction>
</comment>
<keyword evidence="5" id="KW-0378">Hydrolase</keyword>
<organism evidence="5 6">
    <name type="scientific">Cereibacter changlensis</name>
    <dbReference type="NCBI Taxonomy" id="402884"/>
    <lineage>
        <taxon>Bacteria</taxon>
        <taxon>Pseudomonadati</taxon>
        <taxon>Pseudomonadota</taxon>
        <taxon>Alphaproteobacteria</taxon>
        <taxon>Rhodobacterales</taxon>
        <taxon>Paracoccaceae</taxon>
        <taxon>Cereibacter</taxon>
    </lineage>
</organism>
<dbReference type="EC" id="3.5.2.6" evidence="3"/>
<dbReference type="Gene3D" id="3.40.710.10">
    <property type="entry name" value="DD-peptidase/beta-lactamase superfamily"/>
    <property type="match status" value="1"/>
</dbReference>
<evidence type="ECO:0000259" key="4">
    <source>
        <dbReference type="Pfam" id="PF13354"/>
    </source>
</evidence>
<dbReference type="EMBL" id="SWAU01000191">
    <property type="protein sequence ID" value="TKA95389.1"/>
    <property type="molecule type" value="Genomic_DNA"/>
</dbReference>
<comment type="caution">
    <text evidence="5">The sequence shown here is derived from an EMBL/GenBank/DDBJ whole genome shotgun (WGS) entry which is preliminary data.</text>
</comment>
<dbReference type="InterPro" id="IPR000871">
    <property type="entry name" value="Beta-lactam_class-A"/>
</dbReference>
<dbReference type="SUPFAM" id="SSF56601">
    <property type="entry name" value="beta-lactamase/transpeptidase-like"/>
    <property type="match status" value="1"/>
</dbReference>
<dbReference type="GO" id="GO:0008800">
    <property type="term" value="F:beta-lactamase activity"/>
    <property type="evidence" value="ECO:0007669"/>
    <property type="project" value="UniProtKB-EC"/>
</dbReference>
<comment type="similarity">
    <text evidence="2">Belongs to the class-A beta-lactamase family.</text>
</comment>
<proteinExistence type="inferred from homology"/>
<evidence type="ECO:0000313" key="5">
    <source>
        <dbReference type="EMBL" id="TKA95389.1"/>
    </source>
</evidence>
<name>A0A4U0YWZ8_9RHOB</name>
<evidence type="ECO:0000313" key="6">
    <source>
        <dbReference type="Proteomes" id="UP000306340"/>
    </source>
</evidence>
<dbReference type="GO" id="GO:0030655">
    <property type="term" value="P:beta-lactam antibiotic catabolic process"/>
    <property type="evidence" value="ECO:0007669"/>
    <property type="project" value="InterPro"/>
</dbReference>
<dbReference type="RefSeq" id="WP_136793644.1">
    <property type="nucleotide sequence ID" value="NZ_SWAU01000191.1"/>
</dbReference>
<reference evidence="5 6" key="1">
    <citation type="submission" date="2019-04" db="EMBL/GenBank/DDBJ databases">
        <title>Crypto-aerobic microbial life in anoxic (sulfidic) marine sediments.</title>
        <authorList>
            <person name="Bhattacharya S."/>
            <person name="Roy C."/>
            <person name="Mondal N."/>
            <person name="Sarkar J."/>
            <person name="Mandal S."/>
            <person name="Rameez M.J."/>
            <person name="Ghosh W."/>
        </authorList>
    </citation>
    <scope>NUCLEOTIDE SEQUENCE [LARGE SCALE GENOMIC DNA]</scope>
    <source>
        <strain evidence="5 6">SBBC</strain>
    </source>
</reference>
<dbReference type="InterPro" id="IPR012338">
    <property type="entry name" value="Beta-lactam/transpept-like"/>
</dbReference>
<protein>
    <recommendedName>
        <fullName evidence="3">beta-lactamase</fullName>
        <ecNumber evidence="3">3.5.2.6</ecNumber>
    </recommendedName>
</protein>
<dbReference type="Proteomes" id="UP000306340">
    <property type="component" value="Unassembled WGS sequence"/>
</dbReference>
<dbReference type="GO" id="GO:0046677">
    <property type="term" value="P:response to antibiotic"/>
    <property type="evidence" value="ECO:0007669"/>
    <property type="project" value="InterPro"/>
</dbReference>
<accession>A0A4U0YWZ8</accession>
<sequence length="309" mass="34301">MFFKADPDWTARCEGLAVELVERHGDKGLRPDSFGFVAWRETGAGRQPDGFAYRGDWRCYPCSLVKAFHLVHVLHAIDAGRVADHEDLSRAIRDMILWSSNTATNYVIDLVTGTTGDTLLSAAEFETWREAREGLNRFFTTGVWAGFADDFAQCNISQKLMDDVRYGREAQYAGRSGEYLNALTPLAAARLMFEIFAGDAPLSPAARSRAQTTLLRDRDSAEAKLPHFQVETFLGGGMPVAARLWSKAGQNSWTGDERASYYKHDLIRVEMPGAAPVGLCLMTQGKGLCEDHPNVFPEIGALFAERLLR</sequence>
<feature type="domain" description="Beta-lactamase class A catalytic" evidence="4">
    <location>
        <begin position="88"/>
        <end position="276"/>
    </location>
</feature>